<feature type="signal peptide" evidence="1">
    <location>
        <begin position="1"/>
        <end position="27"/>
    </location>
</feature>
<name>A0ABQ0RQM9_GLUNI</name>
<dbReference type="PROSITE" id="PS51257">
    <property type="entry name" value="PROKAR_LIPOPROTEIN"/>
    <property type="match status" value="1"/>
</dbReference>
<accession>A0ABQ0RQM9</accession>
<keyword evidence="3" id="KW-1185">Reference proteome</keyword>
<feature type="chain" id="PRO_5045710848" evidence="1">
    <location>
        <begin position="28"/>
        <end position="186"/>
    </location>
</feature>
<evidence type="ECO:0000313" key="3">
    <source>
        <dbReference type="Proteomes" id="UP000316242"/>
    </source>
</evidence>
<proteinExistence type="predicted"/>
<sequence length="186" mass="19342">MKNKFVNASIAAVLACGLTFTALPASASTPAQLNPGAATVANESVSDAEVDKLAKDLEALFTHGITQNEDGSFRVDEKSIIEHFGEVEGKQIIAQFRAQVPQTHIGNIPVASAASYGQCVLNFTGFGALFGASEGTILGYINRKDWNKAAQTMVKFLGKQAVKGGVVGLAASLAAAGAWCATPWAK</sequence>
<comment type="caution">
    <text evidence="2">The sequence shown here is derived from an EMBL/GenBank/DDBJ whole genome shotgun (WGS) entry which is preliminary data.</text>
</comment>
<reference evidence="2 3" key="1">
    <citation type="submission" date="2019-06" db="EMBL/GenBank/DDBJ databases">
        <title>Whole genome shotgun sequence of Glutamicibacter nicotianae NBRC 14234.</title>
        <authorList>
            <person name="Hosoyama A."/>
            <person name="Uohara A."/>
            <person name="Ohji S."/>
            <person name="Ichikawa N."/>
        </authorList>
    </citation>
    <scope>NUCLEOTIDE SEQUENCE [LARGE SCALE GENOMIC DNA]</scope>
    <source>
        <strain evidence="2 3">NBRC 14234</strain>
    </source>
</reference>
<organism evidence="2 3">
    <name type="scientific">Glutamicibacter nicotianae</name>
    <name type="common">Arthrobacter nicotianae</name>
    <dbReference type="NCBI Taxonomy" id="37929"/>
    <lineage>
        <taxon>Bacteria</taxon>
        <taxon>Bacillati</taxon>
        <taxon>Actinomycetota</taxon>
        <taxon>Actinomycetes</taxon>
        <taxon>Micrococcales</taxon>
        <taxon>Micrococcaceae</taxon>
        <taxon>Glutamicibacter</taxon>
    </lineage>
</organism>
<evidence type="ECO:0000256" key="1">
    <source>
        <dbReference type="SAM" id="SignalP"/>
    </source>
</evidence>
<evidence type="ECO:0000313" key="2">
    <source>
        <dbReference type="EMBL" id="GEC14098.1"/>
    </source>
</evidence>
<gene>
    <name evidence="2" type="ORF">ANI01nite_33010</name>
</gene>
<dbReference type="EMBL" id="BJNE01000034">
    <property type="protein sequence ID" value="GEC14098.1"/>
    <property type="molecule type" value="Genomic_DNA"/>
</dbReference>
<dbReference type="RefSeq" id="WP_255314582.1">
    <property type="nucleotide sequence ID" value="NZ_BAAAWM010000001.1"/>
</dbReference>
<protein>
    <submittedName>
        <fullName evidence="2">Uncharacterized protein</fullName>
    </submittedName>
</protein>
<dbReference type="Proteomes" id="UP000316242">
    <property type="component" value="Unassembled WGS sequence"/>
</dbReference>
<keyword evidence="1" id="KW-0732">Signal</keyword>